<evidence type="ECO:0000313" key="2">
    <source>
        <dbReference type="EMBL" id="VAW66530.1"/>
    </source>
</evidence>
<reference evidence="2" key="1">
    <citation type="submission" date="2018-06" db="EMBL/GenBank/DDBJ databases">
        <authorList>
            <person name="Zhirakovskaya E."/>
        </authorList>
    </citation>
    <scope>NUCLEOTIDE SEQUENCE</scope>
</reference>
<keyword evidence="1" id="KW-0812">Transmembrane</keyword>
<dbReference type="EMBL" id="UOFJ01000225">
    <property type="protein sequence ID" value="VAW66530.1"/>
    <property type="molecule type" value="Genomic_DNA"/>
</dbReference>
<protein>
    <submittedName>
        <fullName evidence="2">Uncharacterized protein</fullName>
    </submittedName>
</protein>
<evidence type="ECO:0000256" key="1">
    <source>
        <dbReference type="SAM" id="Phobius"/>
    </source>
</evidence>
<dbReference type="AlphaFoldDB" id="A0A3B0XP87"/>
<keyword evidence="1" id="KW-1133">Transmembrane helix</keyword>
<proteinExistence type="predicted"/>
<feature type="transmembrane region" description="Helical" evidence="1">
    <location>
        <begin position="12"/>
        <end position="30"/>
    </location>
</feature>
<sequence>MNNNNALRLSEALRYSSFLFFLFIIASPAFSDTRIIPEGIYEYVYEYNSERLIENHYIKIFYKKGKAQGIYYGTSDDFDEAREGYLPGFFSSKMNSIKVDGAKISFSIKPDVFYRQAVTPAKKNKSNSAWKNLITTDIRTYHATYKDNRLFVTSSGLDDRVFNKIK</sequence>
<name>A0A3B0XP87_9ZZZZ</name>
<accession>A0A3B0XP87</accession>
<gene>
    <name evidence="2" type="ORF">MNBD_GAMMA10-1475</name>
</gene>
<keyword evidence="1" id="KW-0472">Membrane</keyword>
<organism evidence="2">
    <name type="scientific">hydrothermal vent metagenome</name>
    <dbReference type="NCBI Taxonomy" id="652676"/>
    <lineage>
        <taxon>unclassified sequences</taxon>
        <taxon>metagenomes</taxon>
        <taxon>ecological metagenomes</taxon>
    </lineage>
</organism>